<dbReference type="GO" id="GO:0016042">
    <property type="term" value="P:lipid catabolic process"/>
    <property type="evidence" value="ECO:0007669"/>
    <property type="project" value="InterPro"/>
</dbReference>
<dbReference type="RefSeq" id="WP_036777694.1">
    <property type="nucleotide sequence ID" value="NZ_CP021235.1"/>
</dbReference>
<dbReference type="InterPro" id="IPR005152">
    <property type="entry name" value="Lipase_secreted"/>
</dbReference>
<dbReference type="PIRSF" id="PIRSF029171">
    <property type="entry name" value="Esterase_LipA"/>
    <property type="match status" value="1"/>
</dbReference>
<dbReference type="KEGG" id="pact:CA264_18900"/>
<dbReference type="Gene3D" id="1.10.260.160">
    <property type="match status" value="1"/>
</dbReference>
<protein>
    <recommendedName>
        <fullName evidence="3">Alpha/beta hydrolase</fullName>
    </recommendedName>
</protein>
<dbReference type="PANTHER" id="PTHR34853">
    <property type="match status" value="1"/>
</dbReference>
<accession>A0A1X9YYJ3</accession>
<evidence type="ECO:0000313" key="2">
    <source>
        <dbReference type="Proteomes" id="UP000266292"/>
    </source>
</evidence>
<evidence type="ECO:0000313" key="1">
    <source>
        <dbReference type="EMBL" id="ARS37958.1"/>
    </source>
</evidence>
<dbReference type="Pfam" id="PF03583">
    <property type="entry name" value="LIP"/>
    <property type="match status" value="1"/>
</dbReference>
<dbReference type="AlphaFoldDB" id="A0A1X9YYJ3"/>
<dbReference type="EMBL" id="CP021235">
    <property type="protein sequence ID" value="ARS37958.1"/>
    <property type="molecule type" value="Genomic_DNA"/>
</dbReference>
<sequence>MLKKLLTYTLLLGTLLGNTSCDKEATAAAPVAAETPVEEDLAGQDLYVSSELLLSVPKDMLQQMAASQGYGTYGNEVQYGVSVYRLIYHTTYQGREINASGLVCVPQNMAAPAPVISAQHGTIFTHQDAPSNFQGLSGFELFASAGYVMLIPDYIGFGASKEILHPYYDQQHSALAVVDMIKAAKTLYKQHNIPVSDKLFLVGYSEGGYVTLAAQKEIETNPAHGLRVTASAAGAGGYDLVAMLSGIKTGQAYSYPAYLAYVLQSYNTTNGWNRPLAEFFQEPYATKLPGLFNGSKSGSAINRELTSDPNRLFSPSFFAALQDGQKELVLKQALQANSFYEWVPQSPTRLYHGTTDKIVPFDNSRKTYERFIRDGAKQLEFIPIEGKGHGSAFEPMLQSLVPWLQQF</sequence>
<dbReference type="Proteomes" id="UP000266292">
    <property type="component" value="Chromosome"/>
</dbReference>
<organism evidence="1 2">
    <name type="scientific">Pontibacter actiniarum</name>
    <dbReference type="NCBI Taxonomy" id="323450"/>
    <lineage>
        <taxon>Bacteria</taxon>
        <taxon>Pseudomonadati</taxon>
        <taxon>Bacteroidota</taxon>
        <taxon>Cytophagia</taxon>
        <taxon>Cytophagales</taxon>
        <taxon>Hymenobacteraceae</taxon>
        <taxon>Pontibacter</taxon>
    </lineage>
</organism>
<dbReference type="SUPFAM" id="SSF53474">
    <property type="entry name" value="alpha/beta-Hydrolases"/>
    <property type="match status" value="1"/>
</dbReference>
<name>A0A1X9YYJ3_9BACT</name>
<gene>
    <name evidence="1" type="ORF">CA264_18900</name>
</gene>
<dbReference type="InterPro" id="IPR029058">
    <property type="entry name" value="AB_hydrolase_fold"/>
</dbReference>
<proteinExistence type="predicted"/>
<reference evidence="2" key="1">
    <citation type="submission" date="2017-05" db="EMBL/GenBank/DDBJ databases">
        <authorList>
            <person name="Ray J."/>
            <person name="Price M."/>
            <person name="Deutschbauer A."/>
        </authorList>
    </citation>
    <scope>NUCLEOTIDE SEQUENCE [LARGE SCALE GENOMIC DNA]</scope>
    <source>
        <strain evidence="2">DSM 19842</strain>
    </source>
</reference>
<dbReference type="PANTHER" id="PTHR34853:SF1">
    <property type="entry name" value="LIPASE 5"/>
    <property type="match status" value="1"/>
</dbReference>
<dbReference type="Gene3D" id="3.40.50.1820">
    <property type="entry name" value="alpha/beta hydrolase"/>
    <property type="match status" value="1"/>
</dbReference>
<dbReference type="GO" id="GO:0004806">
    <property type="term" value="F:triacylglycerol lipase activity"/>
    <property type="evidence" value="ECO:0007669"/>
    <property type="project" value="InterPro"/>
</dbReference>
<evidence type="ECO:0008006" key="3">
    <source>
        <dbReference type="Google" id="ProtNLM"/>
    </source>
</evidence>
<dbReference type="STRING" id="709015.GCA_000472485_03814"/>
<keyword evidence="2" id="KW-1185">Reference proteome</keyword>